<dbReference type="EMBL" id="JACHLR010000001">
    <property type="protein sequence ID" value="MBB4856983.1"/>
    <property type="molecule type" value="Genomic_DNA"/>
</dbReference>
<comment type="caution">
    <text evidence="2">The sequence shown here is derived from an EMBL/GenBank/DDBJ whole genome shotgun (WGS) entry which is preliminary data.</text>
</comment>
<dbReference type="RefSeq" id="WP_184242017.1">
    <property type="nucleotide sequence ID" value="NZ_JACHLR010000001.1"/>
</dbReference>
<organism evidence="2 3">
    <name type="scientific">Novosphingobium chloroacetimidivorans</name>
    <dbReference type="NCBI Taxonomy" id="1428314"/>
    <lineage>
        <taxon>Bacteria</taxon>
        <taxon>Pseudomonadati</taxon>
        <taxon>Pseudomonadota</taxon>
        <taxon>Alphaproteobacteria</taxon>
        <taxon>Sphingomonadales</taxon>
        <taxon>Sphingomonadaceae</taxon>
        <taxon>Novosphingobium</taxon>
    </lineage>
</organism>
<keyword evidence="1" id="KW-0812">Transmembrane</keyword>
<dbReference type="Proteomes" id="UP000555448">
    <property type="component" value="Unassembled WGS sequence"/>
</dbReference>
<sequence length="58" mass="6638">MTRFDKGDLRQAPAWLSEPQQQDHPWTWADIAFFCVASFISGGIAMAWFLQPAMESFT</sequence>
<proteinExistence type="predicted"/>
<evidence type="ECO:0000256" key="1">
    <source>
        <dbReference type="SAM" id="Phobius"/>
    </source>
</evidence>
<gene>
    <name evidence="2" type="ORF">HNO88_000280</name>
</gene>
<keyword evidence="1" id="KW-1133">Transmembrane helix</keyword>
<keyword evidence="1" id="KW-0472">Membrane</keyword>
<protein>
    <submittedName>
        <fullName evidence="2">Uncharacterized protein</fullName>
    </submittedName>
</protein>
<accession>A0A7W7K7E1</accession>
<name>A0A7W7K7E1_9SPHN</name>
<evidence type="ECO:0000313" key="2">
    <source>
        <dbReference type="EMBL" id="MBB4856983.1"/>
    </source>
</evidence>
<keyword evidence="3" id="KW-1185">Reference proteome</keyword>
<feature type="transmembrane region" description="Helical" evidence="1">
    <location>
        <begin position="31"/>
        <end position="50"/>
    </location>
</feature>
<evidence type="ECO:0000313" key="3">
    <source>
        <dbReference type="Proteomes" id="UP000555448"/>
    </source>
</evidence>
<dbReference type="AlphaFoldDB" id="A0A7W7K7E1"/>
<reference evidence="2 3" key="1">
    <citation type="submission" date="2020-08" db="EMBL/GenBank/DDBJ databases">
        <title>Functional genomics of gut bacteria from endangered species of beetles.</title>
        <authorList>
            <person name="Carlos-Shanley C."/>
        </authorList>
    </citation>
    <scope>NUCLEOTIDE SEQUENCE [LARGE SCALE GENOMIC DNA]</scope>
    <source>
        <strain evidence="2 3">S00245</strain>
    </source>
</reference>